<dbReference type="Pfam" id="PF00005">
    <property type="entry name" value="ABC_tran"/>
    <property type="match status" value="2"/>
</dbReference>
<dbReference type="SMART" id="SM00382">
    <property type="entry name" value="AAA"/>
    <property type="match status" value="2"/>
</dbReference>
<evidence type="ECO:0000256" key="3">
    <source>
        <dbReference type="ARBA" id="ARBA00022448"/>
    </source>
</evidence>
<reference evidence="12 13" key="1">
    <citation type="submission" date="2022-05" db="EMBL/GenBank/DDBJ databases">
        <authorList>
            <consortium name="Genoscope - CEA"/>
            <person name="William W."/>
        </authorList>
    </citation>
    <scope>NUCLEOTIDE SEQUENCE [LARGE SCALE GENOMIC DNA]</scope>
</reference>
<evidence type="ECO:0000259" key="10">
    <source>
        <dbReference type="PROSITE" id="PS50893"/>
    </source>
</evidence>
<sequence length="1283" mass="144341">MAEKPGYESLQQMKLSENPKEAANVLSVLSFSWMNNVFAVGNRRPLENDDLLPLINEDKTQTCTKKLIQAWNAESEKRGNLKKHLLFRSLVSMFPWTDYAFLSITAFMVGVLNSLQPVFLSFLLPELISLSPEGKSRAFLYAAGICFALFVRILAGQQYAYRSSLLSIRWKSATMGMLFQKVLHLRQVDLAAFTSGYILDLVCGDLQRIDKSFISFMHLIEGITGTLFLSLFTWYLFGWKPLTCLTFVLCLVAFYSVMGSLCCRLRSRIAAITDDRLRIMNSVISGIRAVKMYAWEWMFGERVKNIRSSEMELIRWKSAILACNASLLYTVRPITILISLVTLVATGTPLSTYNTFIILSVISVWRVAICWSIPQPSIALADFFAGLERIQHFLEFHETRSHEKLQTTFSKRQPSKEIVNDFHLINGCLIQDDKNSKGDSHIDTSHERNNKIRQITTLDGDKSVTLHDVQCSWNSSKVYPVLKSVSLSIKGGDLVFITGHVGCGKSSLLYAILKELPPFSGRVSCNGKIAYVGQQPWVFSGTVRDNILFGQTFDSVRYNMVLESCDLHEDIQRFPDGDMTGIGQHGVMLSGGQRARVALARALYANADIYLLDDPLSAIDAKVGRYIFEKCILGALGDKTRLMVTHTLQLLEGADRVVLMKEGSVITEGSYENLLKEGHKLQWQETGSLKGAESSKRAVIGSHVTEDVKSSGLESDEDRLIGTVSWKYYWRYLRAGLDLKSLVALSLFCILAQGSLIVPDWWLLQITRKSQDQKKQLDSFYIFAGLVGGAFFLSISRAAVLFVALLNSSANLHDSMLQAVLKAPVFFFDTNPSGRILNRFSRDIGLMDELLPDVFVDSTQLILFCVGSVVLLSVLNLWVLVGATPLIAMFILIGNYYMKTSRELKRLEALNRSSVISHFSDTLEGLVTIRAFEREGAFMEELFRCQDSHNQAWFMILSGVRWLGFRLDMLCFFLVTLVLFGQLIMESEPGVTALSLVYTLQLVVDTSQFGVIQCSEVESFMTSVERVVTYTEIEQEPGYQIQRRPSREWPDRGEIQFRGVSLVYYQGGPEVLRKLSFTVHAEEKVAIAGRTGAGKSSIVAALFRMPEATGEIIIDDVSINSICLQSSRRGISVITQDPILFTGSLRMNLDPFYEYGDNELWDALEEASLTAMVQKLPWKLSEEVREGGINFSVGERQLLCLARALLKKSRIIVMDEATANVDYETDRVIQETIRAKFKQCTVITIAHRLNTIKDYDRVLVLDDGGILGFDRPENLLEKNSYLF</sequence>
<keyword evidence="4 9" id="KW-0812">Transmembrane</keyword>
<name>A0ABN8QGV5_9CNID</name>
<evidence type="ECO:0000256" key="7">
    <source>
        <dbReference type="ARBA" id="ARBA00022989"/>
    </source>
</evidence>
<dbReference type="PANTHER" id="PTHR24223">
    <property type="entry name" value="ATP-BINDING CASSETTE SUB-FAMILY C"/>
    <property type="match status" value="1"/>
</dbReference>
<evidence type="ECO:0000256" key="9">
    <source>
        <dbReference type="SAM" id="Phobius"/>
    </source>
</evidence>
<feature type="transmembrane region" description="Helical" evidence="9">
    <location>
        <begin position="243"/>
        <end position="263"/>
    </location>
</feature>
<dbReference type="Gene3D" id="3.40.50.300">
    <property type="entry name" value="P-loop containing nucleotide triphosphate hydrolases"/>
    <property type="match status" value="2"/>
</dbReference>
<feature type="domain" description="ABC transporter" evidence="10">
    <location>
        <begin position="1057"/>
        <end position="1282"/>
    </location>
</feature>
<feature type="transmembrane region" description="Helical" evidence="9">
    <location>
        <begin position="877"/>
        <end position="898"/>
    </location>
</feature>
<feature type="transmembrane region" description="Helical" evidence="9">
    <location>
        <begin position="965"/>
        <end position="985"/>
    </location>
</feature>
<evidence type="ECO:0000313" key="12">
    <source>
        <dbReference type="EMBL" id="CAH3163818.1"/>
    </source>
</evidence>
<feature type="transmembrane region" description="Helical" evidence="9">
    <location>
        <begin position="741"/>
        <end position="762"/>
    </location>
</feature>
<dbReference type="SUPFAM" id="SSF52540">
    <property type="entry name" value="P-loop containing nucleoside triphosphate hydrolases"/>
    <property type="match status" value="2"/>
</dbReference>
<evidence type="ECO:0000256" key="2">
    <source>
        <dbReference type="ARBA" id="ARBA00009726"/>
    </source>
</evidence>
<comment type="caution">
    <text evidence="12">The sequence shown here is derived from an EMBL/GenBank/DDBJ whole genome shotgun (WGS) entry which is preliminary data.</text>
</comment>
<protein>
    <submittedName>
        <fullName evidence="12">Uncharacterized protein</fullName>
    </submittedName>
</protein>
<dbReference type="InterPro" id="IPR011527">
    <property type="entry name" value="ABC1_TM_dom"/>
</dbReference>
<keyword evidence="13" id="KW-1185">Reference proteome</keyword>
<gene>
    <name evidence="12" type="ORF">PLOB_00005967</name>
</gene>
<dbReference type="InterPro" id="IPR036640">
    <property type="entry name" value="ABC1_TM_sf"/>
</dbReference>
<dbReference type="Proteomes" id="UP001159405">
    <property type="component" value="Unassembled WGS sequence"/>
</dbReference>
<evidence type="ECO:0000313" key="13">
    <source>
        <dbReference type="Proteomes" id="UP001159405"/>
    </source>
</evidence>
<dbReference type="InterPro" id="IPR003439">
    <property type="entry name" value="ABC_transporter-like_ATP-bd"/>
</dbReference>
<keyword evidence="6" id="KW-0067">ATP-binding</keyword>
<dbReference type="SUPFAM" id="SSF90123">
    <property type="entry name" value="ABC transporter transmembrane region"/>
    <property type="match status" value="2"/>
</dbReference>
<keyword evidence="7 9" id="KW-1133">Transmembrane helix</keyword>
<dbReference type="CDD" id="cd03250">
    <property type="entry name" value="ABCC_MRP_domain1"/>
    <property type="match status" value="1"/>
</dbReference>
<keyword evidence="3" id="KW-0813">Transport</keyword>
<dbReference type="Gene3D" id="1.20.1560.10">
    <property type="entry name" value="ABC transporter type 1, transmembrane domain"/>
    <property type="match status" value="2"/>
</dbReference>
<keyword evidence="5" id="KW-0547">Nucleotide-binding</keyword>
<dbReference type="InterPro" id="IPR044746">
    <property type="entry name" value="ABCC_6TM_D1"/>
</dbReference>
<evidence type="ECO:0000256" key="1">
    <source>
        <dbReference type="ARBA" id="ARBA00004141"/>
    </source>
</evidence>
<evidence type="ECO:0000256" key="8">
    <source>
        <dbReference type="ARBA" id="ARBA00023136"/>
    </source>
</evidence>
<dbReference type="Pfam" id="PF00664">
    <property type="entry name" value="ABC_membrane"/>
    <property type="match status" value="2"/>
</dbReference>
<dbReference type="PROSITE" id="PS00211">
    <property type="entry name" value="ABC_TRANSPORTER_1"/>
    <property type="match status" value="2"/>
</dbReference>
<dbReference type="InterPro" id="IPR017871">
    <property type="entry name" value="ABC_transporter-like_CS"/>
</dbReference>
<dbReference type="PROSITE" id="PS50893">
    <property type="entry name" value="ABC_TRANSPORTER_2"/>
    <property type="match status" value="2"/>
</dbReference>
<evidence type="ECO:0000259" key="11">
    <source>
        <dbReference type="PROSITE" id="PS50929"/>
    </source>
</evidence>
<comment type="similarity">
    <text evidence="2">Belongs to the ABC transporter superfamily. ABCC family. Conjugate transporter (TC 3.A.1.208) subfamily.</text>
</comment>
<dbReference type="InterPro" id="IPR003593">
    <property type="entry name" value="AAA+_ATPase"/>
</dbReference>
<accession>A0ABN8QGV5</accession>
<dbReference type="InterPro" id="IPR027417">
    <property type="entry name" value="P-loop_NTPase"/>
</dbReference>
<proteinExistence type="inferred from homology"/>
<feature type="transmembrane region" description="Helical" evidence="9">
    <location>
        <begin position="139"/>
        <end position="161"/>
    </location>
</feature>
<dbReference type="CDD" id="cd18579">
    <property type="entry name" value="ABC_6TM_ABCC_D1"/>
    <property type="match status" value="1"/>
</dbReference>
<keyword evidence="8 9" id="KW-0472">Membrane</keyword>
<comment type="subcellular location">
    <subcellularLocation>
        <location evidence="1">Membrane</location>
        <topology evidence="1">Multi-pass membrane protein</topology>
    </subcellularLocation>
</comment>
<feature type="transmembrane region" description="Helical" evidence="9">
    <location>
        <begin position="99"/>
        <end position="119"/>
    </location>
</feature>
<organism evidence="12 13">
    <name type="scientific">Porites lobata</name>
    <dbReference type="NCBI Taxonomy" id="104759"/>
    <lineage>
        <taxon>Eukaryota</taxon>
        <taxon>Metazoa</taxon>
        <taxon>Cnidaria</taxon>
        <taxon>Anthozoa</taxon>
        <taxon>Hexacorallia</taxon>
        <taxon>Scleractinia</taxon>
        <taxon>Fungiina</taxon>
        <taxon>Poritidae</taxon>
        <taxon>Porites</taxon>
    </lineage>
</organism>
<feature type="domain" description="ABC transmembrane type-1" evidence="11">
    <location>
        <begin position="743"/>
        <end position="980"/>
    </location>
</feature>
<feature type="transmembrane region" description="Helical" evidence="9">
    <location>
        <begin position="319"/>
        <end position="341"/>
    </location>
</feature>
<dbReference type="CDD" id="cd03244">
    <property type="entry name" value="ABCC_MRP_domain2"/>
    <property type="match status" value="1"/>
</dbReference>
<dbReference type="InterPro" id="IPR050173">
    <property type="entry name" value="ABC_transporter_C-like"/>
</dbReference>
<feature type="domain" description="ABC transmembrane type-1" evidence="11">
    <location>
        <begin position="100"/>
        <end position="348"/>
    </location>
</feature>
<evidence type="ECO:0000256" key="5">
    <source>
        <dbReference type="ARBA" id="ARBA00022741"/>
    </source>
</evidence>
<dbReference type="PROSITE" id="PS50929">
    <property type="entry name" value="ABC_TM1F"/>
    <property type="match status" value="2"/>
</dbReference>
<evidence type="ECO:0000256" key="6">
    <source>
        <dbReference type="ARBA" id="ARBA00022840"/>
    </source>
</evidence>
<dbReference type="PANTHER" id="PTHR24223:SF456">
    <property type="entry name" value="MULTIDRUG RESISTANCE-ASSOCIATED PROTEIN LETHAL(2)03659"/>
    <property type="match status" value="1"/>
</dbReference>
<feature type="transmembrane region" description="Helical" evidence="9">
    <location>
        <begin position="782"/>
        <end position="806"/>
    </location>
</feature>
<feature type="transmembrane region" description="Helical" evidence="9">
    <location>
        <begin position="216"/>
        <end position="237"/>
    </location>
</feature>
<dbReference type="EMBL" id="CALNXK010000127">
    <property type="protein sequence ID" value="CAH3163818.1"/>
    <property type="molecule type" value="Genomic_DNA"/>
</dbReference>
<feature type="domain" description="ABC transporter" evidence="10">
    <location>
        <begin position="464"/>
        <end position="687"/>
    </location>
</feature>
<evidence type="ECO:0000256" key="4">
    <source>
        <dbReference type="ARBA" id="ARBA00022692"/>
    </source>
</evidence>